<name>A0ABW5LIS9_9FLAO</name>
<dbReference type="EMBL" id="JBHULE010000022">
    <property type="protein sequence ID" value="MFD2564768.1"/>
    <property type="molecule type" value="Genomic_DNA"/>
</dbReference>
<accession>A0ABW5LIS9</accession>
<evidence type="ECO:0008006" key="4">
    <source>
        <dbReference type="Google" id="ProtNLM"/>
    </source>
</evidence>
<evidence type="ECO:0000313" key="3">
    <source>
        <dbReference type="Proteomes" id="UP001597319"/>
    </source>
</evidence>
<keyword evidence="1" id="KW-0472">Membrane</keyword>
<gene>
    <name evidence="2" type="ORF">ACFSR1_18965</name>
</gene>
<reference evidence="3" key="1">
    <citation type="journal article" date="2019" name="Int. J. Syst. Evol. Microbiol.">
        <title>The Global Catalogue of Microorganisms (GCM) 10K type strain sequencing project: providing services to taxonomists for standard genome sequencing and annotation.</title>
        <authorList>
            <consortium name="The Broad Institute Genomics Platform"/>
            <consortium name="The Broad Institute Genome Sequencing Center for Infectious Disease"/>
            <person name="Wu L."/>
            <person name="Ma J."/>
        </authorList>
    </citation>
    <scope>NUCLEOTIDE SEQUENCE [LARGE SCALE GENOMIC DNA]</scope>
    <source>
        <strain evidence="3">KCTC 52274</strain>
    </source>
</reference>
<feature type="transmembrane region" description="Helical" evidence="1">
    <location>
        <begin position="98"/>
        <end position="117"/>
    </location>
</feature>
<organism evidence="2 3">
    <name type="scientific">Aquimarina rubra</name>
    <dbReference type="NCBI Taxonomy" id="1920033"/>
    <lineage>
        <taxon>Bacteria</taxon>
        <taxon>Pseudomonadati</taxon>
        <taxon>Bacteroidota</taxon>
        <taxon>Flavobacteriia</taxon>
        <taxon>Flavobacteriales</taxon>
        <taxon>Flavobacteriaceae</taxon>
        <taxon>Aquimarina</taxon>
    </lineage>
</organism>
<keyword evidence="3" id="KW-1185">Reference proteome</keyword>
<keyword evidence="1" id="KW-0812">Transmembrane</keyword>
<dbReference type="Proteomes" id="UP001597319">
    <property type="component" value="Unassembled WGS sequence"/>
</dbReference>
<comment type="caution">
    <text evidence="2">The sequence shown here is derived from an EMBL/GenBank/DDBJ whole genome shotgun (WGS) entry which is preliminary data.</text>
</comment>
<evidence type="ECO:0000313" key="2">
    <source>
        <dbReference type="EMBL" id="MFD2564768.1"/>
    </source>
</evidence>
<evidence type="ECO:0000256" key="1">
    <source>
        <dbReference type="SAM" id="Phobius"/>
    </source>
</evidence>
<proteinExistence type="predicted"/>
<feature type="transmembrane region" description="Helical" evidence="1">
    <location>
        <begin position="67"/>
        <end position="92"/>
    </location>
</feature>
<sequence>MDNTQHCLLCDHRTQSLQSGIVCGITNQKPDFIQKCGLIKLEGQLKHRIEEVNINYKKVLQKKPDTIFHFCLFTIIGLIVLAFGFFLGFYIVKGGGLSVGPIIIIALGLGILGYAAAPLNYYRRETNNVKLLKKRTDILVDLYGLQYEIDIKIIEKKHHEIEVKKHLKISKKNSIFLK</sequence>
<protein>
    <recommendedName>
        <fullName evidence="4">DUF2207 domain-containing protein</fullName>
    </recommendedName>
</protein>
<keyword evidence="1" id="KW-1133">Transmembrane helix</keyword>
<dbReference type="RefSeq" id="WP_378294627.1">
    <property type="nucleotide sequence ID" value="NZ_JBHULE010000022.1"/>
</dbReference>